<keyword evidence="1" id="KW-0472">Membrane</keyword>
<dbReference type="GO" id="GO:0006629">
    <property type="term" value="P:lipid metabolic process"/>
    <property type="evidence" value="ECO:0007669"/>
    <property type="project" value="InterPro"/>
</dbReference>
<organism evidence="3">
    <name type="scientific">Lygus hesperus</name>
    <name type="common">Western plant bug</name>
    <dbReference type="NCBI Taxonomy" id="30085"/>
    <lineage>
        <taxon>Eukaryota</taxon>
        <taxon>Metazoa</taxon>
        <taxon>Ecdysozoa</taxon>
        <taxon>Arthropoda</taxon>
        <taxon>Hexapoda</taxon>
        <taxon>Insecta</taxon>
        <taxon>Pterygota</taxon>
        <taxon>Neoptera</taxon>
        <taxon>Paraneoptera</taxon>
        <taxon>Hemiptera</taxon>
        <taxon>Heteroptera</taxon>
        <taxon>Panheteroptera</taxon>
        <taxon>Cimicomorpha</taxon>
        <taxon>Miridae</taxon>
        <taxon>Mirini</taxon>
        <taxon>Lygus</taxon>
    </lineage>
</organism>
<evidence type="ECO:0000256" key="1">
    <source>
        <dbReference type="SAM" id="Phobius"/>
    </source>
</evidence>
<name>A0A0A9W355_LYGHE</name>
<keyword evidence="1" id="KW-0812">Transmembrane</keyword>
<protein>
    <submittedName>
        <fullName evidence="3">Lipase 1</fullName>
    </submittedName>
</protein>
<evidence type="ECO:0000313" key="3">
    <source>
        <dbReference type="EMBL" id="JAG02877.1"/>
    </source>
</evidence>
<dbReference type="PANTHER" id="PTHR11005">
    <property type="entry name" value="LYSOSOMAL ACID LIPASE-RELATED"/>
    <property type="match status" value="1"/>
</dbReference>
<dbReference type="Pfam" id="PF04083">
    <property type="entry name" value="Abhydro_lipase"/>
    <property type="match status" value="1"/>
</dbReference>
<feature type="domain" description="Partial AB-hydrolase lipase" evidence="2">
    <location>
        <begin position="90"/>
        <end position="148"/>
    </location>
</feature>
<dbReference type="Gene3D" id="3.40.50.1820">
    <property type="entry name" value="alpha/beta hydrolase"/>
    <property type="match status" value="1"/>
</dbReference>
<reference evidence="3" key="2">
    <citation type="submission" date="2014-07" db="EMBL/GenBank/DDBJ databases">
        <authorList>
            <person name="Hull J."/>
        </authorList>
    </citation>
    <scope>NUCLEOTIDE SEQUENCE</scope>
</reference>
<feature type="non-terminal residue" evidence="3">
    <location>
        <position position="1"/>
    </location>
</feature>
<proteinExistence type="predicted"/>
<reference evidence="3" key="1">
    <citation type="journal article" date="2014" name="PLoS ONE">
        <title>Transcriptome-Based Identification of ABC Transporters in the Western Tarnished Plant Bug Lygus hesperus.</title>
        <authorList>
            <person name="Hull J.J."/>
            <person name="Chaney K."/>
            <person name="Geib S.M."/>
            <person name="Fabrick J.A."/>
            <person name="Brent C.S."/>
            <person name="Walsh D."/>
            <person name="Lavine L.C."/>
        </authorList>
    </citation>
    <scope>NUCLEOTIDE SEQUENCE</scope>
</reference>
<dbReference type="InterPro" id="IPR006693">
    <property type="entry name" value="AB_hydrolase_lipase"/>
</dbReference>
<dbReference type="EMBL" id="GBHO01040727">
    <property type="protein sequence ID" value="JAG02877.1"/>
    <property type="molecule type" value="Transcribed_RNA"/>
</dbReference>
<dbReference type="InterPro" id="IPR029058">
    <property type="entry name" value="AB_hydrolase_fold"/>
</dbReference>
<dbReference type="SUPFAM" id="SSF53474">
    <property type="entry name" value="alpha/beta-Hydrolases"/>
    <property type="match status" value="1"/>
</dbReference>
<gene>
    <name evidence="3" type="primary">Lip1_4</name>
    <name evidence="3" type="ORF">CM83_50363</name>
</gene>
<keyword evidence="1" id="KW-1133">Transmembrane helix</keyword>
<evidence type="ECO:0000259" key="2">
    <source>
        <dbReference type="Pfam" id="PF04083"/>
    </source>
</evidence>
<sequence length="274" mass="31045">KIVRTQMLSLVHSNNIRSGTRFGALKLLVTYCVQIRLLKMNKVLWIYMMPVFIVCVSPVPSGISSIVHLIKQWSLLGVDDYPMPKEFLNTQELIKREGYDVEIHEVTTEDGYILTLTRMVPKDVPPGPRAPVMLVHGVVAASDQWVLRGKHQDLAFLLSDQGFDVWLVDARGNVNGRRHKHLSPGDPRFWDFTFTESALYDLPAFVDCILNVTGAPKIGYIGHSMGTTIFFIFASMRPEYNSKIFWIRSSRTSWAKIPDGPDPDVCDENDVHEA</sequence>
<feature type="transmembrane region" description="Helical" evidence="1">
    <location>
        <begin position="44"/>
        <end position="63"/>
    </location>
</feature>
<accession>A0A0A9W355</accession>
<dbReference type="AlphaFoldDB" id="A0A0A9W355"/>